<dbReference type="EMBL" id="CP080429">
    <property type="protein sequence ID" value="QYJ68815.1"/>
    <property type="molecule type" value="Genomic_DNA"/>
</dbReference>
<evidence type="ECO:0000313" key="1">
    <source>
        <dbReference type="EMBL" id="QYJ68815.1"/>
    </source>
</evidence>
<name>A0ABX8VDA0_9FLAO</name>
<organism evidence="1 2">
    <name type="scientific">Flavobacterium litorale</name>
    <dbReference type="NCBI Taxonomy" id="2856519"/>
    <lineage>
        <taxon>Bacteria</taxon>
        <taxon>Pseudomonadati</taxon>
        <taxon>Bacteroidota</taxon>
        <taxon>Flavobacteriia</taxon>
        <taxon>Flavobacteriales</taxon>
        <taxon>Flavobacteriaceae</taxon>
        <taxon>Flavobacterium</taxon>
    </lineage>
</organism>
<keyword evidence="2" id="KW-1185">Reference proteome</keyword>
<protein>
    <submittedName>
        <fullName evidence="1">Helix-turn-helix domain-containing protein</fullName>
    </submittedName>
</protein>
<dbReference type="Proteomes" id="UP000825381">
    <property type="component" value="Chromosome"/>
</dbReference>
<sequence>MKIYQLEENDLAELIETVVARMQIKQPVHLDKWIDASEAMHLLRISSVTTLQKFRDEGAIRFTQPSKKIILYDRQSILEFLDKNARNPF</sequence>
<proteinExistence type="predicted"/>
<reference evidence="1 2" key="1">
    <citation type="submission" date="2021-07" db="EMBL/GenBank/DDBJ databases">
        <title>Flavobacterium WSW3-B6 sp.nov, isolated from seaweed.</title>
        <authorList>
            <person name="Muhammad N."/>
            <person name="Ho H."/>
            <person name="Lee Y.-J."/>
            <person name="Nguyen T."/>
            <person name="Ho J."/>
            <person name="Kim S.-G."/>
        </authorList>
    </citation>
    <scope>NUCLEOTIDE SEQUENCE [LARGE SCALE GENOMIC DNA]</scope>
    <source>
        <strain evidence="1 2">WSW3-B6</strain>
    </source>
</reference>
<accession>A0ABX8VDA0</accession>
<dbReference type="RefSeq" id="WP_220641154.1">
    <property type="nucleotide sequence ID" value="NZ_CP080429.1"/>
</dbReference>
<evidence type="ECO:0000313" key="2">
    <source>
        <dbReference type="Proteomes" id="UP000825381"/>
    </source>
</evidence>
<gene>
    <name evidence="1" type="ORF">K1I41_02735</name>
</gene>